<name>A0A1G4JM61_9SACH</name>
<evidence type="ECO:0000256" key="2">
    <source>
        <dbReference type="SAM" id="Phobius"/>
    </source>
</evidence>
<proteinExistence type="predicted"/>
<dbReference type="EMBL" id="LT598481">
    <property type="protein sequence ID" value="SCU91629.1"/>
    <property type="molecule type" value="Genomic_DNA"/>
</dbReference>
<accession>A0A1G4JM61</accession>
<reference evidence="4" key="1">
    <citation type="submission" date="2016-03" db="EMBL/GenBank/DDBJ databases">
        <authorList>
            <person name="Devillers Hugo."/>
        </authorList>
    </citation>
    <scope>NUCLEOTIDE SEQUENCE [LARGE SCALE GENOMIC DNA]</scope>
</reference>
<feature type="compositionally biased region" description="Basic and acidic residues" evidence="1">
    <location>
        <begin position="389"/>
        <end position="400"/>
    </location>
</feature>
<keyword evidence="2" id="KW-0812">Transmembrane</keyword>
<keyword evidence="2" id="KW-1133">Transmembrane helix</keyword>
<dbReference type="OrthoDB" id="3981230at2759"/>
<dbReference type="Proteomes" id="UP000191144">
    <property type="component" value="Chromosome E"/>
</dbReference>
<feature type="transmembrane region" description="Helical" evidence="2">
    <location>
        <begin position="56"/>
        <end position="76"/>
    </location>
</feature>
<organism evidence="3 4">
    <name type="scientific">Lachancea meyersii CBS 8951</name>
    <dbReference type="NCBI Taxonomy" id="1266667"/>
    <lineage>
        <taxon>Eukaryota</taxon>
        <taxon>Fungi</taxon>
        <taxon>Dikarya</taxon>
        <taxon>Ascomycota</taxon>
        <taxon>Saccharomycotina</taxon>
        <taxon>Saccharomycetes</taxon>
        <taxon>Saccharomycetales</taxon>
        <taxon>Saccharomycetaceae</taxon>
        <taxon>Lachancea</taxon>
    </lineage>
</organism>
<evidence type="ECO:0000313" key="3">
    <source>
        <dbReference type="EMBL" id="SCU91629.1"/>
    </source>
</evidence>
<evidence type="ECO:0000256" key="1">
    <source>
        <dbReference type="SAM" id="MobiDB-lite"/>
    </source>
</evidence>
<dbReference type="AlphaFoldDB" id="A0A1G4JM61"/>
<protein>
    <submittedName>
        <fullName evidence="3">LAME_0E13234g1_1</fullName>
    </submittedName>
</protein>
<feature type="region of interest" description="Disordered" evidence="1">
    <location>
        <begin position="389"/>
        <end position="409"/>
    </location>
</feature>
<evidence type="ECO:0000313" key="4">
    <source>
        <dbReference type="Proteomes" id="UP000191144"/>
    </source>
</evidence>
<sequence length="454" mass="50192">MVLKEKQYLLENAWSACEACCSPAPGYTRIKHCCSDNFEARQAITTLRARVSFNSFGFLLLFLRSLLWLPSVFRYFRFGFKNPLRPTTHTRFLLSPSLEIIPTSIPSFAQLVMQNILVTPTKAHGDVTNAVAHTFKPSLLGSTPKAQVLRKALDAPPLKLGHKTGYRFPPRSGTLSAAFDSPSKPSRYSSRLNSPESIYATVLEKSPELTSDDDTLSDDSNLSANSMISPTDLSPVDDVAGSPPLAKDFLLSSALLHSSLLSDGTLHEGPGLQTAPKKADVLPLFSNGPKKLQQYSTIAKPLIRRNSRQKVENIKSILKRPTSPESLNYLVTTANGSLVNATIFATEINSCTGKVPLPANKWERVTIPVNIEMRDQLLQNRAKLLGHEDDTDFDGRKSSEIETETMGGSLGKHEDAAIIRGYDFDIEAPIPNFTGEKCVTKLDKERKLRWNEEF</sequence>
<feature type="region of interest" description="Disordered" evidence="1">
    <location>
        <begin position="161"/>
        <end position="234"/>
    </location>
</feature>
<feature type="compositionally biased region" description="Polar residues" evidence="1">
    <location>
        <begin position="183"/>
        <end position="196"/>
    </location>
</feature>
<keyword evidence="2" id="KW-0472">Membrane</keyword>
<gene>
    <name evidence="3" type="ORF">LAME_0E13234G</name>
</gene>
<keyword evidence="4" id="KW-1185">Reference proteome</keyword>